<feature type="binding site" evidence="4">
    <location>
        <position position="91"/>
    </location>
    <ligand>
        <name>a divalent metal cation</name>
        <dbReference type="ChEBI" id="CHEBI:60240"/>
        <label>1</label>
    </ligand>
</feature>
<evidence type="ECO:0000256" key="2">
    <source>
        <dbReference type="ARBA" id="ARBA00022723"/>
    </source>
</evidence>
<evidence type="ECO:0000256" key="1">
    <source>
        <dbReference type="ARBA" id="ARBA00009275"/>
    </source>
</evidence>
<comment type="similarity">
    <text evidence="1">Belongs to the metallo-dependent hydrolases superfamily. TatD-type hydrolase family.</text>
</comment>
<dbReference type="AlphaFoldDB" id="A0A062XQ52"/>
<dbReference type="CDD" id="cd01310">
    <property type="entry name" value="TatD_DNAse"/>
    <property type="match status" value="1"/>
</dbReference>
<keyword evidence="6" id="KW-1185">Reference proteome</keyword>
<evidence type="ECO:0000313" key="5">
    <source>
        <dbReference type="EMBL" id="KDA52883.1"/>
    </source>
</evidence>
<protein>
    <submittedName>
        <fullName evidence="5">Uncharacterized protein</fullName>
    </submittedName>
</protein>
<dbReference type="GO" id="GO:0004536">
    <property type="term" value="F:DNA nuclease activity"/>
    <property type="evidence" value="ECO:0007669"/>
    <property type="project" value="InterPro"/>
</dbReference>
<dbReference type="SUPFAM" id="SSF51556">
    <property type="entry name" value="Metallo-dependent hydrolases"/>
    <property type="match status" value="1"/>
</dbReference>
<evidence type="ECO:0000256" key="4">
    <source>
        <dbReference type="PIRSR" id="PIRSR005902-1"/>
    </source>
</evidence>
<dbReference type="NCBIfam" id="TIGR00010">
    <property type="entry name" value="YchF/TatD family DNA exonuclease"/>
    <property type="match status" value="1"/>
</dbReference>
<dbReference type="InterPro" id="IPR001130">
    <property type="entry name" value="TatD-like"/>
</dbReference>
<keyword evidence="2 4" id="KW-0479">Metal-binding</keyword>
<accession>A0A062XQ52</accession>
<dbReference type="EMBL" id="JMFG01000040">
    <property type="protein sequence ID" value="KDA52883.1"/>
    <property type="molecule type" value="Genomic_DNA"/>
</dbReference>
<dbReference type="OrthoDB" id="9810005at2"/>
<dbReference type="RefSeq" id="WP_038050543.1">
    <property type="nucleotide sequence ID" value="NZ_JMFG01000040.1"/>
</dbReference>
<dbReference type="Gene3D" id="3.20.20.140">
    <property type="entry name" value="Metal-dependent hydrolases"/>
    <property type="match status" value="1"/>
</dbReference>
<dbReference type="PANTHER" id="PTHR46124">
    <property type="entry name" value="D-AMINOACYL-TRNA DEACYLASE"/>
    <property type="match status" value="1"/>
</dbReference>
<proteinExistence type="inferred from homology"/>
<dbReference type="InterPro" id="IPR015991">
    <property type="entry name" value="TatD/YcfH-like"/>
</dbReference>
<dbReference type="STRING" id="1312852.EG19_09285"/>
<dbReference type="InterPro" id="IPR032466">
    <property type="entry name" value="Metal_Hydrolase"/>
</dbReference>
<feature type="binding site" evidence="4">
    <location>
        <position position="127"/>
    </location>
    <ligand>
        <name>a divalent metal cation</name>
        <dbReference type="ChEBI" id="CHEBI:60240"/>
        <label>2</label>
    </ligand>
</feature>
<dbReference type="Proteomes" id="UP000027284">
    <property type="component" value="Unassembled WGS sequence"/>
</dbReference>
<dbReference type="PANTHER" id="PTHR46124:SF2">
    <property type="entry name" value="D-AMINOACYL-TRNA DEACYLASE"/>
    <property type="match status" value="1"/>
</dbReference>
<dbReference type="GO" id="GO:0046872">
    <property type="term" value="F:metal ion binding"/>
    <property type="evidence" value="ECO:0007669"/>
    <property type="project" value="UniProtKB-KW"/>
</dbReference>
<dbReference type="Pfam" id="PF01026">
    <property type="entry name" value="TatD_DNase"/>
    <property type="match status" value="1"/>
</dbReference>
<dbReference type="PIRSF" id="PIRSF005902">
    <property type="entry name" value="DNase_TatD"/>
    <property type="match status" value="1"/>
</dbReference>
<feature type="binding site" evidence="4">
    <location>
        <position position="5"/>
    </location>
    <ligand>
        <name>a divalent metal cation</name>
        <dbReference type="ChEBI" id="CHEBI:60240"/>
        <label>1</label>
    </ligand>
</feature>
<organism evidence="5 6">
    <name type="scientific">Thermoanaerobaculum aquaticum</name>
    <dbReference type="NCBI Taxonomy" id="1312852"/>
    <lineage>
        <taxon>Bacteria</taxon>
        <taxon>Pseudomonadati</taxon>
        <taxon>Acidobacteriota</taxon>
        <taxon>Thermoanaerobaculia</taxon>
        <taxon>Thermoanaerobaculales</taxon>
        <taxon>Thermoanaerobaculaceae</taxon>
        <taxon>Thermoanaerobaculum</taxon>
    </lineage>
</organism>
<feature type="binding site" evidence="4">
    <location>
        <position position="7"/>
    </location>
    <ligand>
        <name>a divalent metal cation</name>
        <dbReference type="ChEBI" id="CHEBI:60240"/>
        <label>1</label>
    </ligand>
</feature>
<name>A0A062XQ52_9BACT</name>
<evidence type="ECO:0000256" key="3">
    <source>
        <dbReference type="ARBA" id="ARBA00022801"/>
    </source>
</evidence>
<feature type="binding site" evidence="4">
    <location>
        <position position="150"/>
    </location>
    <ligand>
        <name>a divalent metal cation</name>
        <dbReference type="ChEBI" id="CHEBI:60240"/>
        <label>2</label>
    </ligand>
</feature>
<dbReference type="FunFam" id="3.20.20.140:FF:000005">
    <property type="entry name" value="TatD family hydrolase"/>
    <property type="match status" value="1"/>
</dbReference>
<gene>
    <name evidence="5" type="ORF">EG19_09285</name>
</gene>
<sequence length="256" mass="28279">MTDSHAHLSMFPKDQRRLLLDEAQEQGVSRVLVPATGREDLEEVAHLPEELDSGVFAALGFHPHQASELDSGWKAKLEKLLALPGVVAVGEIGLDYHYMNSPKEDQLKAFRWQLRLAQEAGLPVVLHHREAWGDFVVVLQEHPGIRGVAHSFTEGAEGAGVMVGMGLYVGISGMVTFPKGENVRAAVRACPQERLLVETDAPFLAPVPHRGQPNRPAWVRVVAERVAQERQVTLAELEAQTDANFTRLFLEREKPA</sequence>
<feature type="binding site" evidence="4">
    <location>
        <position position="200"/>
    </location>
    <ligand>
        <name>a divalent metal cation</name>
        <dbReference type="ChEBI" id="CHEBI:60240"/>
        <label>1</label>
    </ligand>
</feature>
<keyword evidence="3" id="KW-0378">Hydrolase</keyword>
<dbReference type="GO" id="GO:0016788">
    <property type="term" value="F:hydrolase activity, acting on ester bonds"/>
    <property type="evidence" value="ECO:0007669"/>
    <property type="project" value="InterPro"/>
</dbReference>
<evidence type="ECO:0000313" key="6">
    <source>
        <dbReference type="Proteomes" id="UP000027284"/>
    </source>
</evidence>
<dbReference type="GO" id="GO:0005829">
    <property type="term" value="C:cytosol"/>
    <property type="evidence" value="ECO:0007669"/>
    <property type="project" value="TreeGrafter"/>
</dbReference>
<reference evidence="5 6" key="1">
    <citation type="submission" date="2014-04" db="EMBL/GenBank/DDBJ databases">
        <title>The Genome Sequence of Thermoanaerobaculum aquaticum MP-01, The First Cultivated Group 23 Acidobacterium.</title>
        <authorList>
            <person name="Stamps B.W."/>
            <person name="Losey N.A."/>
            <person name="Lawson P.A."/>
            <person name="Stevenson B.S."/>
        </authorList>
    </citation>
    <scope>NUCLEOTIDE SEQUENCE [LARGE SCALE GENOMIC DNA]</scope>
    <source>
        <strain evidence="5 6">MP-01</strain>
    </source>
</reference>
<comment type="caution">
    <text evidence="5">The sequence shown here is derived from an EMBL/GenBank/DDBJ whole genome shotgun (WGS) entry which is preliminary data.</text>
</comment>